<name>A0ACA7P5J8_9PSED</name>
<gene>
    <name evidence="1" type="ORF">U771_13570</name>
</gene>
<keyword evidence="2" id="KW-1185">Reference proteome</keyword>
<protein>
    <submittedName>
        <fullName evidence="1">Uncharacterized protein</fullName>
    </submittedName>
</protein>
<accession>A0ACA7P5J8</accession>
<proteinExistence type="predicted"/>
<evidence type="ECO:0000313" key="2">
    <source>
        <dbReference type="Proteomes" id="UP000018725"/>
    </source>
</evidence>
<sequence>MVFIEDRGLREHLQSLASEEGFVLDEELAFTITTTLQNVGNSARKDHRRRKAAGGPESRV</sequence>
<organism evidence="1 2">
    <name type="scientific">Pseudomonas gorinensis</name>
    <dbReference type="NCBI Taxonomy" id="3240790"/>
    <lineage>
        <taxon>Bacteria</taxon>
        <taxon>Pseudomonadati</taxon>
        <taxon>Pseudomonadota</taxon>
        <taxon>Gammaproteobacteria</taxon>
        <taxon>Pseudomonadales</taxon>
        <taxon>Pseudomonadaceae</taxon>
        <taxon>Pseudomonas</taxon>
    </lineage>
</organism>
<dbReference type="Proteomes" id="UP000018725">
    <property type="component" value="Chromosome"/>
</dbReference>
<dbReference type="EMBL" id="CP006852">
    <property type="protein sequence ID" value="AHC35237.1"/>
    <property type="molecule type" value="Genomic_DNA"/>
</dbReference>
<evidence type="ECO:0000313" key="1">
    <source>
        <dbReference type="EMBL" id="AHC35237.1"/>
    </source>
</evidence>
<reference evidence="1 2" key="1">
    <citation type="journal article" date="2014" name="Genome Announc.">
        <title>Complete Genome Sequence of Pseudomonas sp. Strain TKP, Isolated from a gamma-Hexachlorocyclohexane-Degrading Mixed Culture.</title>
        <authorList>
            <person name="Ohtsubo Y."/>
            <person name="Kishida K."/>
            <person name="Sato T."/>
            <person name="Tabata M."/>
            <person name="Kawasumi T."/>
            <person name="Ogura Y."/>
            <person name="Hayashi T."/>
            <person name="Tsuda M."/>
            <person name="Nagata Y."/>
        </authorList>
    </citation>
    <scope>NUCLEOTIDE SEQUENCE [LARGE SCALE GENOMIC DNA]</scope>
    <source>
        <strain evidence="1 2">TKP</strain>
    </source>
</reference>